<accession>A0A8X8BCR0</accession>
<reference evidence="1 2" key="1">
    <citation type="submission" date="2020-02" db="EMBL/GenBank/DDBJ databases">
        <authorList>
            <person name="Ma Q."/>
            <person name="Huang Y."/>
            <person name="Song X."/>
            <person name="Pei D."/>
        </authorList>
    </citation>
    <scope>NUCLEOTIDE SEQUENCE [LARGE SCALE GENOMIC DNA]</scope>
    <source>
        <strain evidence="1">Sxm20200214</strain>
        <tissue evidence="1">Leaf</tissue>
    </source>
</reference>
<evidence type="ECO:0000313" key="1">
    <source>
        <dbReference type="EMBL" id="KAG2329887.1"/>
    </source>
</evidence>
<comment type="caution">
    <text evidence="1">The sequence shown here is derived from an EMBL/GenBank/DDBJ whole genome shotgun (WGS) entry which is preliminary data.</text>
</comment>
<dbReference type="EMBL" id="JAAMPC010000001">
    <property type="protein sequence ID" value="KAG2329887.1"/>
    <property type="molecule type" value="Genomic_DNA"/>
</dbReference>
<dbReference type="Proteomes" id="UP000886595">
    <property type="component" value="Unassembled WGS sequence"/>
</dbReference>
<name>A0A8X8BCR0_BRACI</name>
<dbReference type="PANTHER" id="PTHR47476:SF2">
    <property type="entry name" value="ARABINOSE 5-PHOSPHATE ISOMERASE-RELATED"/>
    <property type="match status" value="1"/>
</dbReference>
<organism evidence="1 2">
    <name type="scientific">Brassica carinata</name>
    <name type="common">Ethiopian mustard</name>
    <name type="synonym">Abyssinian cabbage</name>
    <dbReference type="NCBI Taxonomy" id="52824"/>
    <lineage>
        <taxon>Eukaryota</taxon>
        <taxon>Viridiplantae</taxon>
        <taxon>Streptophyta</taxon>
        <taxon>Embryophyta</taxon>
        <taxon>Tracheophyta</taxon>
        <taxon>Spermatophyta</taxon>
        <taxon>Magnoliopsida</taxon>
        <taxon>eudicotyledons</taxon>
        <taxon>Gunneridae</taxon>
        <taxon>Pentapetalae</taxon>
        <taxon>rosids</taxon>
        <taxon>malvids</taxon>
        <taxon>Brassicales</taxon>
        <taxon>Brassicaceae</taxon>
        <taxon>Brassiceae</taxon>
        <taxon>Brassica</taxon>
    </lineage>
</organism>
<evidence type="ECO:0000313" key="2">
    <source>
        <dbReference type="Proteomes" id="UP000886595"/>
    </source>
</evidence>
<dbReference type="AlphaFoldDB" id="A0A8X8BCR0"/>
<keyword evidence="2" id="KW-1185">Reference proteome</keyword>
<dbReference type="InterPro" id="IPR046342">
    <property type="entry name" value="CBS_dom_sf"/>
</dbReference>
<dbReference type="Gene3D" id="3.10.580.10">
    <property type="entry name" value="CBS-domain"/>
    <property type="match status" value="1"/>
</dbReference>
<dbReference type="PANTHER" id="PTHR47476">
    <property type="match status" value="1"/>
</dbReference>
<sequence length="178" mass="19786">MDQLVELTSEGCGCLHKVDHDHRLMGTFTDGLLRQVEKLSSNSVLDKFATALFESINRKPRTIGPETMAVVAMKKIESGKWSHVCKRSSSLLMIVDEVKGKSFYGTEDVGADKRHIYKVPKDELAAVLQVTEPSKNKDTSILIYKLKDLRCYAQVLMEIKVPQACTTKACASRGSGQH</sequence>
<proteinExistence type="predicted"/>
<dbReference type="OrthoDB" id="1872003at2759"/>
<protein>
    <submittedName>
        <fullName evidence="1">Uncharacterized protein</fullName>
    </submittedName>
</protein>
<gene>
    <name evidence="1" type="ORF">Bca52824_001067</name>
</gene>